<name>A0AAD1X7I8_EUPCR</name>
<protein>
    <submittedName>
        <fullName evidence="2">Uncharacterized protein</fullName>
    </submittedName>
</protein>
<feature type="region of interest" description="Disordered" evidence="1">
    <location>
        <begin position="1"/>
        <end position="24"/>
    </location>
</feature>
<keyword evidence="3" id="KW-1185">Reference proteome</keyword>
<feature type="region of interest" description="Disordered" evidence="1">
    <location>
        <begin position="75"/>
        <end position="105"/>
    </location>
</feature>
<dbReference type="Proteomes" id="UP001295684">
    <property type="component" value="Unassembled WGS sequence"/>
</dbReference>
<evidence type="ECO:0000313" key="3">
    <source>
        <dbReference type="Proteomes" id="UP001295684"/>
    </source>
</evidence>
<evidence type="ECO:0000313" key="2">
    <source>
        <dbReference type="EMBL" id="CAI2366039.1"/>
    </source>
</evidence>
<sequence length="218" mass="25099">MRRRSGRSFRKKRKVSHPGKAYGRRAKLHSKIIKGDLSFYKVKNKNEFEISQIDDLIRTIDCSNDKGRISRVDLNAGPEFMGKSPTKERKPKRPKTAVHRHRKNKTILTKKSPNKSLGKKIKIRGHQLYAKEILPLLRPRVGVFRNKKISELHIGELQPSIPIYMDINPSNLKLELVGTSGQLKDHKREGPNRHNQKSSQAEEERAEGHEASAHQERV</sequence>
<feature type="compositionally biased region" description="Basic and acidic residues" evidence="1">
    <location>
        <begin position="200"/>
        <end position="218"/>
    </location>
</feature>
<accession>A0AAD1X7I8</accession>
<feature type="compositionally biased region" description="Basic and acidic residues" evidence="1">
    <location>
        <begin position="183"/>
        <end position="192"/>
    </location>
</feature>
<evidence type="ECO:0000256" key="1">
    <source>
        <dbReference type="SAM" id="MobiDB-lite"/>
    </source>
</evidence>
<feature type="region of interest" description="Disordered" evidence="1">
    <location>
        <begin position="180"/>
        <end position="218"/>
    </location>
</feature>
<proteinExistence type="predicted"/>
<gene>
    <name evidence="2" type="ORF">ECRASSUSDP1_LOCUS7310</name>
</gene>
<dbReference type="AlphaFoldDB" id="A0AAD1X7I8"/>
<reference evidence="2" key="1">
    <citation type="submission" date="2023-07" db="EMBL/GenBank/DDBJ databases">
        <authorList>
            <consortium name="AG Swart"/>
            <person name="Singh M."/>
            <person name="Singh A."/>
            <person name="Seah K."/>
            <person name="Emmerich C."/>
        </authorList>
    </citation>
    <scope>NUCLEOTIDE SEQUENCE</scope>
    <source>
        <strain evidence="2">DP1</strain>
    </source>
</reference>
<feature type="compositionally biased region" description="Basic residues" evidence="1">
    <location>
        <begin position="89"/>
        <end position="105"/>
    </location>
</feature>
<dbReference type="EMBL" id="CAMPGE010007112">
    <property type="protein sequence ID" value="CAI2366039.1"/>
    <property type="molecule type" value="Genomic_DNA"/>
</dbReference>
<comment type="caution">
    <text evidence="2">The sequence shown here is derived from an EMBL/GenBank/DDBJ whole genome shotgun (WGS) entry which is preliminary data.</text>
</comment>
<organism evidence="2 3">
    <name type="scientific">Euplotes crassus</name>
    <dbReference type="NCBI Taxonomy" id="5936"/>
    <lineage>
        <taxon>Eukaryota</taxon>
        <taxon>Sar</taxon>
        <taxon>Alveolata</taxon>
        <taxon>Ciliophora</taxon>
        <taxon>Intramacronucleata</taxon>
        <taxon>Spirotrichea</taxon>
        <taxon>Hypotrichia</taxon>
        <taxon>Euplotida</taxon>
        <taxon>Euplotidae</taxon>
        <taxon>Moneuplotes</taxon>
    </lineage>
</organism>